<dbReference type="SUPFAM" id="SSF53335">
    <property type="entry name" value="S-adenosyl-L-methionine-dependent methyltransferases"/>
    <property type="match status" value="1"/>
</dbReference>
<dbReference type="Gene3D" id="3.40.50.300">
    <property type="entry name" value="P-loop containing nucleotide triphosphate hydrolases"/>
    <property type="match status" value="1"/>
</dbReference>
<evidence type="ECO:0000256" key="1">
    <source>
        <dbReference type="ARBA" id="ARBA00022603"/>
    </source>
</evidence>
<comment type="caution">
    <text evidence="5">The sequence shown here is derived from an EMBL/GenBank/DDBJ whole genome shotgun (WGS) entry which is preliminary data.</text>
</comment>
<dbReference type="RefSeq" id="WP_220202418.1">
    <property type="nucleotide sequence ID" value="NZ_BNJK01000001.1"/>
</dbReference>
<keyword evidence="2" id="KW-0808">Transferase</keyword>
<dbReference type="GO" id="GO:0003677">
    <property type="term" value="F:DNA binding"/>
    <property type="evidence" value="ECO:0007669"/>
    <property type="project" value="InterPro"/>
</dbReference>
<dbReference type="Gene3D" id="3.40.50.150">
    <property type="entry name" value="Vaccinia Virus protein VP39"/>
    <property type="match status" value="1"/>
</dbReference>
<gene>
    <name evidence="5" type="ORF">KSF_015740</name>
</gene>
<dbReference type="SUPFAM" id="SSF52540">
    <property type="entry name" value="P-loop containing nucleoside triphosphate hydrolases"/>
    <property type="match status" value="1"/>
</dbReference>
<organism evidence="5 6">
    <name type="scientific">Reticulibacter mediterranei</name>
    <dbReference type="NCBI Taxonomy" id="2778369"/>
    <lineage>
        <taxon>Bacteria</taxon>
        <taxon>Bacillati</taxon>
        <taxon>Chloroflexota</taxon>
        <taxon>Ktedonobacteria</taxon>
        <taxon>Ktedonobacterales</taxon>
        <taxon>Reticulibacteraceae</taxon>
        <taxon>Reticulibacter</taxon>
    </lineage>
</organism>
<dbReference type="GO" id="GO:0008170">
    <property type="term" value="F:N-methyltransferase activity"/>
    <property type="evidence" value="ECO:0007669"/>
    <property type="project" value="InterPro"/>
</dbReference>
<feature type="domain" description="Helicase C-terminal" evidence="4">
    <location>
        <begin position="1"/>
        <end position="152"/>
    </location>
</feature>
<dbReference type="Pfam" id="PF00271">
    <property type="entry name" value="Helicase_C"/>
    <property type="match status" value="1"/>
</dbReference>
<dbReference type="InterPro" id="IPR029063">
    <property type="entry name" value="SAM-dependent_MTases_sf"/>
</dbReference>
<evidence type="ECO:0000313" key="5">
    <source>
        <dbReference type="EMBL" id="GHO91526.1"/>
    </source>
</evidence>
<dbReference type="GO" id="GO:0032259">
    <property type="term" value="P:methylation"/>
    <property type="evidence" value="ECO:0007669"/>
    <property type="project" value="UniProtKB-KW"/>
</dbReference>
<dbReference type="EMBL" id="BNJK01000001">
    <property type="protein sequence ID" value="GHO91526.1"/>
    <property type="molecule type" value="Genomic_DNA"/>
</dbReference>
<evidence type="ECO:0000256" key="3">
    <source>
        <dbReference type="RuleBase" id="RU362026"/>
    </source>
</evidence>
<keyword evidence="6" id="KW-1185">Reference proteome</keyword>
<dbReference type="InterPro" id="IPR027417">
    <property type="entry name" value="P-loop_NTPase"/>
</dbReference>
<evidence type="ECO:0000259" key="4">
    <source>
        <dbReference type="PROSITE" id="PS51194"/>
    </source>
</evidence>
<accession>A0A8J3IC11</accession>
<dbReference type="EC" id="2.1.1.-" evidence="3"/>
<dbReference type="PRINTS" id="PR00508">
    <property type="entry name" value="S21N4MTFRASE"/>
</dbReference>
<proteinExistence type="inferred from homology"/>
<dbReference type="Proteomes" id="UP000597444">
    <property type="component" value="Unassembled WGS sequence"/>
</dbReference>
<dbReference type="AlphaFoldDB" id="A0A8J3IC11"/>
<evidence type="ECO:0000256" key="2">
    <source>
        <dbReference type="ARBA" id="ARBA00022679"/>
    </source>
</evidence>
<comment type="similarity">
    <text evidence="3">Belongs to the N(4)/N(6)-methyltransferase family.</text>
</comment>
<name>A0A8J3IC11_9CHLR</name>
<reference evidence="5" key="1">
    <citation type="submission" date="2020-10" db="EMBL/GenBank/DDBJ databases">
        <title>Taxonomic study of unclassified bacteria belonging to the class Ktedonobacteria.</title>
        <authorList>
            <person name="Yabe S."/>
            <person name="Wang C.M."/>
            <person name="Zheng Y."/>
            <person name="Sakai Y."/>
            <person name="Cavaletti L."/>
            <person name="Monciardini P."/>
            <person name="Donadio S."/>
        </authorList>
    </citation>
    <scope>NUCLEOTIDE SEQUENCE</scope>
    <source>
        <strain evidence="5">ID150040</strain>
    </source>
</reference>
<protein>
    <recommendedName>
        <fullName evidence="3">Methyltransferase</fullName>
        <ecNumber evidence="3">2.1.1.-</ecNumber>
    </recommendedName>
</protein>
<evidence type="ECO:0000313" key="6">
    <source>
        <dbReference type="Proteomes" id="UP000597444"/>
    </source>
</evidence>
<sequence length="457" mass="52386">MKRAVALVQADSEQWILWCGRNDESEALTRALPDAIEIKGADSPDAKMHAIEAFQAGAKRIFITKPRIAGFGINLQDCHKMAFVGLSDSFEEYYQCIRRCWRFGQQYPVQVFVVLSQVEQGIYTNVLRKEREATIMNERLVAQVQAYARDELEQIPQHDEYRTRTITTDQYTLMLGDSCERLGELEEASVDLSIFSPPFQSLYTYSPSERDLGNSRSIDEFYHHFSYIIDHLLRVTKTGRNCCVHVQQLAATLISDGFIGLKDFRGEIIAAFLKRGWIYHGEICIDKNPQVQAIRTKSKGLLFVQLRKDASWMRPGLADYILLFRKPGENAVPIIPQITNEEWIQWAHPVWYHIKESKTLNAAEGRDANDERHICPLQLETIERCVRLWSNPGETILSPFCGIGSEGYEALRHGRKFIGIELKPSYFQTAHKNLERILQKNTQATLFDCVSESEVTA</sequence>
<dbReference type="PROSITE" id="PS51194">
    <property type="entry name" value="HELICASE_CTER"/>
    <property type="match status" value="1"/>
</dbReference>
<dbReference type="Pfam" id="PF01555">
    <property type="entry name" value="N6_N4_Mtase"/>
    <property type="match status" value="1"/>
</dbReference>
<keyword evidence="1" id="KW-0489">Methyltransferase</keyword>
<dbReference type="InterPro" id="IPR002941">
    <property type="entry name" value="DNA_methylase_N4/N6"/>
</dbReference>
<dbReference type="InterPro" id="IPR001091">
    <property type="entry name" value="RM_Methyltransferase"/>
</dbReference>
<dbReference type="InterPro" id="IPR001650">
    <property type="entry name" value="Helicase_C-like"/>
</dbReference>